<accession>A0A6A6WIE3</accession>
<protein>
    <submittedName>
        <fullName evidence="1">Uncharacterized protein</fullName>
    </submittedName>
</protein>
<sequence length="321" mass="34684">MDQQQSPLLRLPTEIKLIIWDMLFLPGHGISAAKAVSRATTQSHEQDANPEEPWTIHIHNLPPSESGPPPLHRSTYLIRNHTTLFTSRTTRTTYALALPPNTPPSTPLTTIYPFRAAISLLATCKYLHATLTPLLYSSYSFSFATNIEAIPPFLADRGPLARAHIRHLALTKRAAPYTLSADAAAWTTAMAFLAAPSSGLRLDSIDLGVQALIPGGSGAATSANADDDDTAWAALPVVDSGWFRAASCMGVFGGGAGGGEGLGWAEQMHRVRGLSCVTVRGVRERCAMPTSAQMVFWVGFSRSIELGFRRWCWEEMVRGGA</sequence>
<dbReference type="Proteomes" id="UP000799437">
    <property type="component" value="Unassembled WGS sequence"/>
</dbReference>
<dbReference type="PANTHER" id="PTHR38790">
    <property type="entry name" value="2EXR DOMAIN-CONTAINING PROTEIN-RELATED"/>
    <property type="match status" value="1"/>
</dbReference>
<dbReference type="AlphaFoldDB" id="A0A6A6WIE3"/>
<dbReference type="RefSeq" id="XP_033603878.1">
    <property type="nucleotide sequence ID" value="XM_033740288.1"/>
</dbReference>
<evidence type="ECO:0000313" key="1">
    <source>
        <dbReference type="EMBL" id="KAF2761427.1"/>
    </source>
</evidence>
<reference evidence="1" key="1">
    <citation type="journal article" date="2020" name="Stud. Mycol.">
        <title>101 Dothideomycetes genomes: a test case for predicting lifestyles and emergence of pathogens.</title>
        <authorList>
            <person name="Haridas S."/>
            <person name="Albert R."/>
            <person name="Binder M."/>
            <person name="Bloem J."/>
            <person name="Labutti K."/>
            <person name="Salamov A."/>
            <person name="Andreopoulos B."/>
            <person name="Baker S."/>
            <person name="Barry K."/>
            <person name="Bills G."/>
            <person name="Bluhm B."/>
            <person name="Cannon C."/>
            <person name="Castanera R."/>
            <person name="Culley D."/>
            <person name="Daum C."/>
            <person name="Ezra D."/>
            <person name="Gonzalez J."/>
            <person name="Henrissat B."/>
            <person name="Kuo A."/>
            <person name="Liang C."/>
            <person name="Lipzen A."/>
            <person name="Lutzoni F."/>
            <person name="Magnuson J."/>
            <person name="Mondo S."/>
            <person name="Nolan M."/>
            <person name="Ohm R."/>
            <person name="Pangilinan J."/>
            <person name="Park H.-J."/>
            <person name="Ramirez L."/>
            <person name="Alfaro M."/>
            <person name="Sun H."/>
            <person name="Tritt A."/>
            <person name="Yoshinaga Y."/>
            <person name="Zwiers L.-H."/>
            <person name="Turgeon B."/>
            <person name="Goodwin S."/>
            <person name="Spatafora J."/>
            <person name="Crous P."/>
            <person name="Grigoriev I."/>
        </authorList>
    </citation>
    <scope>NUCLEOTIDE SEQUENCE</scope>
    <source>
        <strain evidence="1">CBS 121739</strain>
    </source>
</reference>
<dbReference type="EMBL" id="ML996567">
    <property type="protein sequence ID" value="KAF2761427.1"/>
    <property type="molecule type" value="Genomic_DNA"/>
</dbReference>
<organism evidence="1 2">
    <name type="scientific">Pseudovirgaria hyperparasitica</name>
    <dbReference type="NCBI Taxonomy" id="470096"/>
    <lineage>
        <taxon>Eukaryota</taxon>
        <taxon>Fungi</taxon>
        <taxon>Dikarya</taxon>
        <taxon>Ascomycota</taxon>
        <taxon>Pezizomycotina</taxon>
        <taxon>Dothideomycetes</taxon>
        <taxon>Dothideomycetes incertae sedis</taxon>
        <taxon>Acrospermales</taxon>
        <taxon>Acrospermaceae</taxon>
        <taxon>Pseudovirgaria</taxon>
    </lineage>
</organism>
<gene>
    <name evidence="1" type="ORF">EJ05DRAFT_264133</name>
</gene>
<name>A0A6A6WIE3_9PEZI</name>
<keyword evidence="2" id="KW-1185">Reference proteome</keyword>
<evidence type="ECO:0000313" key="2">
    <source>
        <dbReference type="Proteomes" id="UP000799437"/>
    </source>
</evidence>
<dbReference type="OrthoDB" id="5420711at2759"/>
<dbReference type="GeneID" id="54481342"/>
<proteinExistence type="predicted"/>